<evidence type="ECO:0000313" key="1">
    <source>
        <dbReference type="EMBL" id="KAI4317760.1"/>
    </source>
</evidence>
<name>A0ACB9M1V5_BAUVA</name>
<gene>
    <name evidence="1" type="ORF">L6164_025603</name>
</gene>
<keyword evidence="2" id="KW-1185">Reference proteome</keyword>
<reference evidence="1 2" key="1">
    <citation type="journal article" date="2022" name="DNA Res.">
        <title>Chromosomal-level genome assembly of the orchid tree Bauhinia variegata (Leguminosae; Cercidoideae) supports the allotetraploid origin hypothesis of Bauhinia.</title>
        <authorList>
            <person name="Zhong Y."/>
            <person name="Chen Y."/>
            <person name="Zheng D."/>
            <person name="Pang J."/>
            <person name="Liu Y."/>
            <person name="Luo S."/>
            <person name="Meng S."/>
            <person name="Qian L."/>
            <person name="Wei D."/>
            <person name="Dai S."/>
            <person name="Zhou R."/>
        </authorList>
    </citation>
    <scope>NUCLEOTIDE SEQUENCE [LARGE SCALE GENOMIC DNA]</scope>
    <source>
        <strain evidence="1">BV-YZ2020</strain>
    </source>
</reference>
<evidence type="ECO:0000313" key="2">
    <source>
        <dbReference type="Proteomes" id="UP000828941"/>
    </source>
</evidence>
<dbReference type="EMBL" id="CM039435">
    <property type="protein sequence ID" value="KAI4317760.1"/>
    <property type="molecule type" value="Genomic_DNA"/>
</dbReference>
<protein>
    <submittedName>
        <fullName evidence="1">Uncharacterized protein</fullName>
    </submittedName>
</protein>
<proteinExistence type="predicted"/>
<sequence>MGFVQQHPLFLSFFLALLPFSTVAQTYRNFSLGSSLTAQEDNSFWPSPSGDFAFGFHKIGSDGFLLAIWFNKIPERTIVWSANGDNLAAKESKIELTSNGVFTLKDPGGEEIWSPALAGSVAYAAMLDSGNFVLAGQDYQHLWESFDQPTDTLLPGQVINQTGRLVSRYTETNYSRGRFLFILQGDGNLVLYTTHFPLDDVNFAYWTTQIFGQDFALVFNISGYIFARRSNGSIINMISSDAPSSQDFYQRAILEYDGVFRHYVYPKSPGSTIGSWSLASPGSFIPSNMCFRILETTGSGACGFNSYCRHDGRKSCHCPPGYSFIDPNDVMKGCKQDFAPQSCDEAYPDTHLFDFHEMQNTDWPLHDYEQFKSVNESWCRQACLSDCFCAVAIFRGGECWKKKLPLSNGRVNNTDTEGKALIKIRKDNSTLKSEDPNKKNDQSRLIMIGSVLLSSSAFLNLVLLVAVFLVAYRFSHRKPKMNQTSQFMAGMNLRNFTYEELRKATNGFKEEVGHGSYATVYKGILLDNLIAVKRLNNMVKESDKEFKAEVTAIGRTHHRNLVQLLGFCDEGEHKLIVYEYMRNGSLANFLFESNRPSWYQRVQIALGTARGLFYLHEECSSRIIHCDIKPQNVLLDDSYTAKICDFGLAKLMKTDQTGTTTAIRGTKGYVAPEWFRSMPVTFKVDVYSYGILLLELICCRRSFDLKAENENQMVLVDWAFDCFKDGKLSMLVEDDKEALDDMKRVEKYLMIAIWCIKEDPSLRPNMKQILQMLEGDVEVECPSDPYSFTSSL</sequence>
<organism evidence="1 2">
    <name type="scientific">Bauhinia variegata</name>
    <name type="common">Purple orchid tree</name>
    <name type="synonym">Phanera variegata</name>
    <dbReference type="NCBI Taxonomy" id="167791"/>
    <lineage>
        <taxon>Eukaryota</taxon>
        <taxon>Viridiplantae</taxon>
        <taxon>Streptophyta</taxon>
        <taxon>Embryophyta</taxon>
        <taxon>Tracheophyta</taxon>
        <taxon>Spermatophyta</taxon>
        <taxon>Magnoliopsida</taxon>
        <taxon>eudicotyledons</taxon>
        <taxon>Gunneridae</taxon>
        <taxon>Pentapetalae</taxon>
        <taxon>rosids</taxon>
        <taxon>fabids</taxon>
        <taxon>Fabales</taxon>
        <taxon>Fabaceae</taxon>
        <taxon>Cercidoideae</taxon>
        <taxon>Cercideae</taxon>
        <taxon>Bauhiniinae</taxon>
        <taxon>Bauhinia</taxon>
    </lineage>
</organism>
<dbReference type="Proteomes" id="UP000828941">
    <property type="component" value="Chromosome 10"/>
</dbReference>
<accession>A0ACB9M1V5</accession>
<comment type="caution">
    <text evidence="1">The sequence shown here is derived from an EMBL/GenBank/DDBJ whole genome shotgun (WGS) entry which is preliminary data.</text>
</comment>